<comment type="caution">
    <text evidence="3">The sequence shown here is derived from an EMBL/GenBank/DDBJ whole genome shotgun (WGS) entry which is preliminary data.</text>
</comment>
<sequence>MTVVVGYRASKIGLPGLYFAVGAARTLDTSLTVATVVPQPWPTPSFARVDAEFENWAAHLAEDSEREARQYLRPLAEGIEVQFRQRTNRSVAAGLAEIVDEVDGRILVLGSLPAGGRAHMLIGSTADWLLHAARVPVAISAPGYHVHTGGFRRMSCGYSTSEQSLALVRRCAAAAERYGVPLRVITFAVRGRTMYPPEVGLEAEDSILKAWAAQAMASLQALKEDGAVGEDTVLEVVTGHSWMEVLDKPEWIHGEILAVGTTPRVDVRRAFLGTRSAKIIRHSPVPVLVVPG</sequence>
<organism evidence="3 4">
    <name type="scientific">Mycobacterium asiaticum</name>
    <dbReference type="NCBI Taxonomy" id="1790"/>
    <lineage>
        <taxon>Bacteria</taxon>
        <taxon>Bacillati</taxon>
        <taxon>Actinomycetota</taxon>
        <taxon>Actinomycetes</taxon>
        <taxon>Mycobacteriales</taxon>
        <taxon>Mycobacteriaceae</taxon>
        <taxon>Mycobacterium</taxon>
    </lineage>
</organism>
<dbReference type="AlphaFoldDB" id="A0A1A3NC97"/>
<dbReference type="Gene3D" id="3.40.50.12370">
    <property type="match status" value="1"/>
</dbReference>
<dbReference type="PANTHER" id="PTHR46268:SF6">
    <property type="entry name" value="UNIVERSAL STRESS PROTEIN UP12"/>
    <property type="match status" value="1"/>
</dbReference>
<dbReference type="InterPro" id="IPR006016">
    <property type="entry name" value="UspA"/>
</dbReference>
<protein>
    <submittedName>
        <fullName evidence="3">Universal stress protein</fullName>
    </submittedName>
</protein>
<evidence type="ECO:0000256" key="1">
    <source>
        <dbReference type="ARBA" id="ARBA00008791"/>
    </source>
</evidence>
<dbReference type="PANTHER" id="PTHR46268">
    <property type="entry name" value="STRESS RESPONSE PROTEIN NHAX"/>
    <property type="match status" value="1"/>
</dbReference>
<accession>A0A1A3NC97</accession>
<keyword evidence="4" id="KW-1185">Reference proteome</keyword>
<proteinExistence type="inferred from homology"/>
<feature type="domain" description="UspA" evidence="2">
    <location>
        <begin position="2"/>
        <end position="139"/>
    </location>
</feature>
<dbReference type="EMBL" id="LZLQ01000015">
    <property type="protein sequence ID" value="OBK19401.1"/>
    <property type="molecule type" value="Genomic_DNA"/>
</dbReference>
<name>A0A1A3NC97_MYCAS</name>
<dbReference type="CDD" id="cd00293">
    <property type="entry name" value="USP-like"/>
    <property type="match status" value="2"/>
</dbReference>
<feature type="domain" description="UspA" evidence="2">
    <location>
        <begin position="151"/>
        <end position="291"/>
    </location>
</feature>
<dbReference type="OrthoDB" id="5242641at2"/>
<reference evidence="4" key="1">
    <citation type="submission" date="2016-06" db="EMBL/GenBank/DDBJ databases">
        <authorList>
            <person name="Sutton G."/>
            <person name="Brinkac L."/>
            <person name="Sanka R."/>
            <person name="Adams M."/>
            <person name="Lau E."/>
            <person name="Garcia-Basteiro A."/>
            <person name="Lopez-Varela E."/>
            <person name="Palencia S."/>
        </authorList>
    </citation>
    <scope>NUCLEOTIDE SEQUENCE [LARGE SCALE GENOMIC DNA]</scope>
    <source>
        <strain evidence="4">1245139.5</strain>
    </source>
</reference>
<dbReference type="Proteomes" id="UP000093629">
    <property type="component" value="Unassembled WGS sequence"/>
</dbReference>
<evidence type="ECO:0000313" key="4">
    <source>
        <dbReference type="Proteomes" id="UP000093629"/>
    </source>
</evidence>
<gene>
    <name evidence="3" type="ORF">A5636_18600</name>
</gene>
<evidence type="ECO:0000259" key="2">
    <source>
        <dbReference type="Pfam" id="PF00582"/>
    </source>
</evidence>
<evidence type="ECO:0000313" key="3">
    <source>
        <dbReference type="EMBL" id="OBK19401.1"/>
    </source>
</evidence>
<dbReference type="Pfam" id="PF00582">
    <property type="entry name" value="Usp"/>
    <property type="match status" value="2"/>
</dbReference>
<dbReference type="RefSeq" id="WP_065157032.1">
    <property type="nucleotide sequence ID" value="NZ_LZLQ01000015.1"/>
</dbReference>
<dbReference type="SUPFAM" id="SSF52402">
    <property type="entry name" value="Adenine nucleotide alpha hydrolases-like"/>
    <property type="match status" value="2"/>
</dbReference>
<comment type="similarity">
    <text evidence="1">Belongs to the universal stress protein A family.</text>
</comment>